<dbReference type="STRING" id="1003195.SCATT_04740"/>
<dbReference type="AlphaFoldDB" id="G8WPQ6"/>
<proteinExistence type="predicted"/>
<sequence length="41" mass="4862">MWIRCLSSRSAFRRPRAGRRLLRPLTHPQPHPVLTPCKGRR</sequence>
<reference evidence="2" key="1">
    <citation type="submission" date="2011-12" db="EMBL/GenBank/DDBJ databases">
        <title>Complete genome sequence of Streptomyces cattleya strain DSM 46488.</title>
        <authorList>
            <person name="Ou H.-Y."/>
            <person name="Li P."/>
            <person name="Zhao C."/>
            <person name="O'Hagan D."/>
            <person name="Deng Z."/>
        </authorList>
    </citation>
    <scope>NUCLEOTIDE SEQUENCE [LARGE SCALE GENOMIC DNA]</scope>
    <source>
        <strain evidence="2">ATCC 35852 / DSM 46488 / JCM 4925 / NBRC 14057 / NRRL 8057</strain>
    </source>
</reference>
<gene>
    <name evidence="1" type="ordered locus">SCATT_04740</name>
</gene>
<evidence type="ECO:0000313" key="1">
    <source>
        <dbReference type="EMBL" id="AEW92845.1"/>
    </source>
</evidence>
<name>G8WPQ6_STREN</name>
<dbReference type="KEGG" id="scy:SCATT_04740"/>
<protein>
    <submittedName>
        <fullName evidence="1">Uncharacterized protein</fullName>
    </submittedName>
</protein>
<dbReference type="PATRIC" id="fig|1003195.29.peg.469"/>
<dbReference type="HOGENOM" id="CLU_3277120_0_0_11"/>
<organism evidence="1 2">
    <name type="scientific">Streptantibioticus cattleyicolor (strain ATCC 35852 / DSM 46488 / JCM 4925 / NBRC 14057 / NRRL 8057)</name>
    <name type="common">Streptomyces cattleya</name>
    <dbReference type="NCBI Taxonomy" id="1003195"/>
    <lineage>
        <taxon>Bacteria</taxon>
        <taxon>Bacillati</taxon>
        <taxon>Actinomycetota</taxon>
        <taxon>Actinomycetes</taxon>
        <taxon>Kitasatosporales</taxon>
        <taxon>Streptomycetaceae</taxon>
        <taxon>Streptantibioticus</taxon>
    </lineage>
</organism>
<keyword evidence="2" id="KW-1185">Reference proteome</keyword>
<dbReference type="Proteomes" id="UP000007842">
    <property type="component" value="Chromosome"/>
</dbReference>
<evidence type="ECO:0000313" key="2">
    <source>
        <dbReference type="Proteomes" id="UP000007842"/>
    </source>
</evidence>
<accession>G8WPQ6</accession>
<dbReference type="EMBL" id="CP003219">
    <property type="protein sequence ID" value="AEW92845.1"/>
    <property type="molecule type" value="Genomic_DNA"/>
</dbReference>